<feature type="transmembrane region" description="Helical" evidence="1">
    <location>
        <begin position="77"/>
        <end position="102"/>
    </location>
</feature>
<proteinExistence type="predicted"/>
<feature type="transmembrane region" description="Helical" evidence="1">
    <location>
        <begin position="6"/>
        <end position="23"/>
    </location>
</feature>
<dbReference type="AlphaFoldDB" id="H2C3V4"/>
<evidence type="ECO:0000256" key="1">
    <source>
        <dbReference type="SAM" id="Phobius"/>
    </source>
</evidence>
<feature type="transmembrane region" description="Helical" evidence="1">
    <location>
        <begin position="148"/>
        <end position="171"/>
    </location>
</feature>
<protein>
    <submittedName>
        <fullName evidence="2">Uncharacterized protein</fullName>
    </submittedName>
</protein>
<keyword evidence="1" id="KW-0472">Membrane</keyword>
<keyword evidence="1" id="KW-1133">Transmembrane helix</keyword>
<feature type="transmembrane region" description="Helical" evidence="1">
    <location>
        <begin position="35"/>
        <end position="65"/>
    </location>
</feature>
<dbReference type="RefSeq" id="WP_009069723.1">
    <property type="nucleotide sequence ID" value="NZ_JH597761.1"/>
</dbReference>
<dbReference type="EMBL" id="JH597761">
    <property type="protein sequence ID" value="EHP69697.1"/>
    <property type="molecule type" value="Genomic_DNA"/>
</dbReference>
<sequence>MLGLIFAILIVVIDVVISLWNSYNSGQIYATNKALGSIFYTLGGFFPMSYMVTLLITFIAGYLGYISLSTFQFLFSFSFLFFGLTIVIWGVIATVTTGMAALKTRDWKAGLLTVFNAVVTVLDAWEYISGFYSAWKEVRRSIDSSDFSVLDVLAILALAVGIGFVVTYVAFREGLRNSRVAYRY</sequence>
<accession>H2C3V4</accession>
<evidence type="ECO:0000313" key="3">
    <source>
        <dbReference type="Proteomes" id="UP000003980"/>
    </source>
</evidence>
<dbReference type="HOGENOM" id="CLU_1458124_0_0_2"/>
<keyword evidence="1" id="KW-0812">Transmembrane</keyword>
<organism evidence="2 3">
    <name type="scientific">Metallosphaera yellowstonensis MK1</name>
    <dbReference type="NCBI Taxonomy" id="671065"/>
    <lineage>
        <taxon>Archaea</taxon>
        <taxon>Thermoproteota</taxon>
        <taxon>Thermoprotei</taxon>
        <taxon>Sulfolobales</taxon>
        <taxon>Sulfolobaceae</taxon>
        <taxon>Metallosphaera</taxon>
    </lineage>
</organism>
<dbReference type="OrthoDB" id="43831at2157"/>
<feature type="transmembrane region" description="Helical" evidence="1">
    <location>
        <begin position="109"/>
        <end position="128"/>
    </location>
</feature>
<gene>
    <name evidence="2" type="ORF">MetMK1DRAFT_00001990</name>
</gene>
<dbReference type="Proteomes" id="UP000003980">
    <property type="component" value="Unassembled WGS sequence"/>
</dbReference>
<dbReference type="eggNOG" id="arCOG06946">
    <property type="taxonomic scope" value="Archaea"/>
</dbReference>
<name>H2C3V4_9CREN</name>
<evidence type="ECO:0000313" key="2">
    <source>
        <dbReference type="EMBL" id="EHP69697.1"/>
    </source>
</evidence>
<keyword evidence="3" id="KW-1185">Reference proteome</keyword>
<reference evidence="2 3" key="1">
    <citation type="submission" date="2012-01" db="EMBL/GenBank/DDBJ databases">
        <title>Improved High-Quality Draft sequence of Metallosphaera yellowstonensis MK1.</title>
        <authorList>
            <consortium name="US DOE Joint Genome Institute"/>
            <person name="Lucas S."/>
            <person name="Han J."/>
            <person name="Cheng J.-F."/>
            <person name="Goodwin L."/>
            <person name="Pitluck S."/>
            <person name="Peters L."/>
            <person name="Teshima H."/>
            <person name="Detter J.C."/>
            <person name="Han C."/>
            <person name="Tapia R."/>
            <person name="Land M."/>
            <person name="Hauser L."/>
            <person name="Kyrpides N."/>
            <person name="Kozubal M."/>
            <person name="Macur R.E."/>
            <person name="Jay Z."/>
            <person name="Inskeep W."/>
            <person name="Woyke T."/>
        </authorList>
    </citation>
    <scope>NUCLEOTIDE SEQUENCE [LARGE SCALE GENOMIC DNA]</scope>
    <source>
        <strain evidence="2 3">MK1</strain>
    </source>
</reference>